<sequence>MKIRLFVFCSLIVMLIGCTSEEVVEEKMILPENTPDFVKESDIDAISWDNKAVEFGRRYMIGNENKTGIIGADMPSLNGQKWMWHLWDVPSQVELTVVGYHKETDSVHQVLYESERKTHYWSKEMAGPNNGADAHMPSNVKFPESGEWAFLVYADGELYDIVVMEVS</sequence>
<evidence type="ECO:0000313" key="1">
    <source>
        <dbReference type="EMBL" id="MCF6139173.1"/>
    </source>
</evidence>
<name>A0ABS9H5L6_9BACL</name>
<dbReference type="EMBL" id="JAKIJS010000002">
    <property type="protein sequence ID" value="MCF6139173.1"/>
    <property type="molecule type" value="Genomic_DNA"/>
</dbReference>
<gene>
    <name evidence="1" type="ORF">L2716_15660</name>
</gene>
<keyword evidence="2" id="KW-1185">Reference proteome</keyword>
<protein>
    <recommendedName>
        <fullName evidence="3">DUF4871 domain-containing protein</fullName>
    </recommendedName>
</protein>
<accession>A0ABS9H5L6</accession>
<reference evidence="1 2" key="1">
    <citation type="submission" date="2022-01" db="EMBL/GenBank/DDBJ databases">
        <title>Alkalihalobacillus sp. EGI L200015, a novel bacterium isolated from a salt lake sediment.</title>
        <authorList>
            <person name="Gao L."/>
            <person name="Fang B.-Z."/>
            <person name="Li W.-J."/>
        </authorList>
    </citation>
    <scope>NUCLEOTIDE SEQUENCE [LARGE SCALE GENOMIC DNA]</scope>
    <source>
        <strain evidence="1 2">KCTC 12718</strain>
    </source>
</reference>
<evidence type="ECO:0000313" key="2">
    <source>
        <dbReference type="Proteomes" id="UP001649381"/>
    </source>
</evidence>
<organism evidence="1 2">
    <name type="scientific">Pseudalkalibacillus berkeleyi</name>
    <dbReference type="NCBI Taxonomy" id="1069813"/>
    <lineage>
        <taxon>Bacteria</taxon>
        <taxon>Bacillati</taxon>
        <taxon>Bacillota</taxon>
        <taxon>Bacilli</taxon>
        <taxon>Bacillales</taxon>
        <taxon>Fictibacillaceae</taxon>
        <taxon>Pseudalkalibacillus</taxon>
    </lineage>
</organism>
<dbReference type="Proteomes" id="UP001649381">
    <property type="component" value="Unassembled WGS sequence"/>
</dbReference>
<evidence type="ECO:0008006" key="3">
    <source>
        <dbReference type="Google" id="ProtNLM"/>
    </source>
</evidence>
<dbReference type="RefSeq" id="WP_236337943.1">
    <property type="nucleotide sequence ID" value="NZ_JAKIJS010000002.1"/>
</dbReference>
<comment type="caution">
    <text evidence="1">The sequence shown here is derived from an EMBL/GenBank/DDBJ whole genome shotgun (WGS) entry which is preliminary data.</text>
</comment>
<dbReference type="Gene3D" id="2.60.40.3830">
    <property type="match status" value="1"/>
</dbReference>
<proteinExistence type="predicted"/>
<dbReference type="PROSITE" id="PS51257">
    <property type="entry name" value="PROKAR_LIPOPROTEIN"/>
    <property type="match status" value="1"/>
</dbReference>